<dbReference type="CDD" id="cd00667">
    <property type="entry name" value="ring_hydroxylating_dioxygenases_beta"/>
    <property type="match status" value="1"/>
</dbReference>
<keyword evidence="3" id="KW-0223">Dioxygenase</keyword>
<keyword evidence="4" id="KW-1185">Reference proteome</keyword>
<sequence length="179" mass="20579">MTAAAAEPALRLIGPEVTDLRAVTRAQVEDFLYAEAELLDDWDLDTWFSLYTEDCRYVVPCNDTPDGDPSRDLVLIDDNALRLRSRVERLNSRKAHREYPHSATSHQVSNVRLRAVESDELPVVAEFVVWRFRGDRSNTYVGRYSYRLRIVDGRLRIRSKRAVLAMTTLRQVSDVAIIL</sequence>
<dbReference type="SUPFAM" id="SSF54427">
    <property type="entry name" value="NTF2-like"/>
    <property type="match status" value="1"/>
</dbReference>
<dbReference type="RefSeq" id="WP_169382997.1">
    <property type="nucleotide sequence ID" value="NZ_JAAXLA010000037.1"/>
</dbReference>
<dbReference type="Gene3D" id="3.10.450.50">
    <property type="match status" value="1"/>
</dbReference>
<comment type="caution">
    <text evidence="3">The sequence shown here is derived from an EMBL/GenBank/DDBJ whole genome shotgun (WGS) entry which is preliminary data.</text>
</comment>
<proteinExistence type="inferred from homology"/>
<dbReference type="GO" id="GO:0051213">
    <property type="term" value="F:dioxygenase activity"/>
    <property type="evidence" value="ECO:0007669"/>
    <property type="project" value="UniProtKB-KW"/>
</dbReference>
<keyword evidence="2" id="KW-0560">Oxidoreductase</keyword>
<gene>
    <name evidence="3" type="ORF">HF526_19650</name>
</gene>
<dbReference type="PANTHER" id="PTHR41534">
    <property type="entry name" value="BLR3401 PROTEIN"/>
    <property type="match status" value="1"/>
</dbReference>
<evidence type="ECO:0000313" key="4">
    <source>
        <dbReference type="Proteomes" id="UP000820669"/>
    </source>
</evidence>
<dbReference type="Proteomes" id="UP000820669">
    <property type="component" value="Unassembled WGS sequence"/>
</dbReference>
<evidence type="ECO:0000313" key="3">
    <source>
        <dbReference type="EMBL" id="NMH99512.1"/>
    </source>
</evidence>
<dbReference type="PANTHER" id="PTHR41534:SF2">
    <property type="entry name" value="3-PHENYLPROPIONATE_CINNAMIC ACID DIOXYGENASE SUBUNIT BETA"/>
    <property type="match status" value="1"/>
</dbReference>
<dbReference type="EMBL" id="JAAXLA010000037">
    <property type="protein sequence ID" value="NMH99512.1"/>
    <property type="molecule type" value="Genomic_DNA"/>
</dbReference>
<name>A0ABX1SF31_9PSEU</name>
<organism evidence="3 4">
    <name type="scientific">Pseudonocardia acidicola</name>
    <dbReference type="NCBI Taxonomy" id="2724939"/>
    <lineage>
        <taxon>Bacteria</taxon>
        <taxon>Bacillati</taxon>
        <taxon>Actinomycetota</taxon>
        <taxon>Actinomycetes</taxon>
        <taxon>Pseudonocardiales</taxon>
        <taxon>Pseudonocardiaceae</taxon>
        <taxon>Pseudonocardia</taxon>
    </lineage>
</organism>
<evidence type="ECO:0000256" key="1">
    <source>
        <dbReference type="ARBA" id="ARBA00009570"/>
    </source>
</evidence>
<evidence type="ECO:0000256" key="2">
    <source>
        <dbReference type="ARBA" id="ARBA00023002"/>
    </source>
</evidence>
<comment type="similarity">
    <text evidence="1">Belongs to the bacterial ring-hydroxylating dioxygenase beta subunit family.</text>
</comment>
<dbReference type="Pfam" id="PF00866">
    <property type="entry name" value="Ring_hydroxyl_B"/>
    <property type="match status" value="1"/>
</dbReference>
<dbReference type="InterPro" id="IPR000391">
    <property type="entry name" value="Rng_hydr_dOase-bsu"/>
</dbReference>
<protein>
    <submittedName>
        <fullName evidence="3">Aromatic-ring-hydroxylating dioxygenase subunit beta</fullName>
    </submittedName>
</protein>
<accession>A0ABX1SF31</accession>
<reference evidence="3 4" key="1">
    <citation type="submission" date="2020-04" db="EMBL/GenBank/DDBJ databases">
        <authorList>
            <person name="Klaysubun C."/>
            <person name="Duangmal K."/>
            <person name="Lipun K."/>
        </authorList>
    </citation>
    <scope>NUCLEOTIDE SEQUENCE [LARGE SCALE GENOMIC DNA]</scope>
    <source>
        <strain evidence="3 4">K10HN5</strain>
    </source>
</reference>
<dbReference type="InterPro" id="IPR032710">
    <property type="entry name" value="NTF2-like_dom_sf"/>
</dbReference>